<proteinExistence type="predicted"/>
<sequence>MTTLSTLIGASHPSFGLGGSAGAKSGFWKRIGGVFRWRRNSAAELGSERSTAESEANDEQTEVAVAAAAMNKVVDDDELDALGFELQPHGAHTIDEDLDAGFGDLLPPEPPSRRQVRTNSKPDSAVDEVRAGMSALASLLTGIQQHMEKQDARQEELAERQREVVACLSHLPMASAIQNESLSAIREQITQGVATQTRLCSALERLGGLQETTGDALTSITRRIDQMDARDANFASSMEKVCDAMQTVSRASETGAIVLERVRNTLASQQDGISTTLDKHQNRFNALMAVAIAVSVAALAVVAGVGYLVLSKL</sequence>
<dbReference type="AlphaFoldDB" id="A0A7M2WVA6"/>
<protein>
    <submittedName>
        <fullName evidence="3">Uncharacterized protein</fullName>
    </submittedName>
</protein>
<feature type="transmembrane region" description="Helical" evidence="2">
    <location>
        <begin position="286"/>
        <end position="310"/>
    </location>
</feature>
<evidence type="ECO:0000256" key="1">
    <source>
        <dbReference type="SAM" id="MobiDB-lite"/>
    </source>
</evidence>
<dbReference type="Proteomes" id="UP000593765">
    <property type="component" value="Chromosome"/>
</dbReference>
<evidence type="ECO:0000313" key="4">
    <source>
        <dbReference type="Proteomes" id="UP000593765"/>
    </source>
</evidence>
<keyword evidence="2" id="KW-1133">Transmembrane helix</keyword>
<accession>A0A7M2WVA6</accession>
<keyword evidence="2" id="KW-0472">Membrane</keyword>
<keyword evidence="2" id="KW-0812">Transmembrane</keyword>
<feature type="region of interest" description="Disordered" evidence="1">
    <location>
        <begin position="103"/>
        <end position="125"/>
    </location>
</feature>
<reference evidence="3 4" key="1">
    <citation type="submission" date="2020-10" db="EMBL/GenBank/DDBJ databases">
        <title>Wide distribution of Phycisphaera-like planctomycetes from WD2101 soil group in peatlands and genome analysis of the first cultivated representative.</title>
        <authorList>
            <person name="Dedysh S.N."/>
            <person name="Beletsky A.V."/>
            <person name="Ivanova A."/>
            <person name="Kulichevskaya I.S."/>
            <person name="Suzina N.E."/>
            <person name="Philippov D.A."/>
            <person name="Rakitin A.L."/>
            <person name="Mardanov A.V."/>
            <person name="Ravin N.V."/>
        </authorList>
    </citation>
    <scope>NUCLEOTIDE SEQUENCE [LARGE SCALE GENOMIC DNA]</scope>
    <source>
        <strain evidence="3 4">M1803</strain>
    </source>
</reference>
<dbReference type="KEGG" id="hbs:IPV69_25270"/>
<dbReference type="RefSeq" id="WP_206292509.1">
    <property type="nucleotide sequence ID" value="NZ_CP063458.1"/>
</dbReference>
<organism evidence="3 4">
    <name type="scientific">Humisphaera borealis</name>
    <dbReference type="NCBI Taxonomy" id="2807512"/>
    <lineage>
        <taxon>Bacteria</taxon>
        <taxon>Pseudomonadati</taxon>
        <taxon>Planctomycetota</taxon>
        <taxon>Phycisphaerae</taxon>
        <taxon>Tepidisphaerales</taxon>
        <taxon>Tepidisphaeraceae</taxon>
        <taxon>Humisphaera</taxon>
    </lineage>
</organism>
<evidence type="ECO:0000256" key="2">
    <source>
        <dbReference type="SAM" id="Phobius"/>
    </source>
</evidence>
<gene>
    <name evidence="3" type="ORF">IPV69_25270</name>
</gene>
<dbReference type="EMBL" id="CP063458">
    <property type="protein sequence ID" value="QOV89468.1"/>
    <property type="molecule type" value="Genomic_DNA"/>
</dbReference>
<name>A0A7M2WVA6_9BACT</name>
<keyword evidence="4" id="KW-1185">Reference proteome</keyword>
<evidence type="ECO:0000313" key="3">
    <source>
        <dbReference type="EMBL" id="QOV89468.1"/>
    </source>
</evidence>